<dbReference type="InterPro" id="IPR029060">
    <property type="entry name" value="PIN-like_dom_sf"/>
</dbReference>
<dbReference type="Proteomes" id="UP000243488">
    <property type="component" value="Chromosome"/>
</dbReference>
<dbReference type="Pfam" id="PF01850">
    <property type="entry name" value="PIN"/>
    <property type="match status" value="1"/>
</dbReference>
<dbReference type="AlphaFoldDB" id="A0A1V0B5W8"/>
<dbReference type="InterPro" id="IPR002716">
    <property type="entry name" value="PIN_dom"/>
</dbReference>
<accession>A0A1V0B5W8</accession>
<name>A0A1V0B5W8_9GAMM</name>
<evidence type="ECO:0000313" key="2">
    <source>
        <dbReference type="EMBL" id="AQZ95291.1"/>
    </source>
</evidence>
<dbReference type="STRING" id="1931241.BVH74_11240"/>
<dbReference type="KEGG" id="ppha:BVH74_11240"/>
<dbReference type="RefSeq" id="WP_080050159.1">
    <property type="nucleotide sequence ID" value="NZ_CP020100.1"/>
</dbReference>
<evidence type="ECO:0000313" key="3">
    <source>
        <dbReference type="Proteomes" id="UP000243488"/>
    </source>
</evidence>
<proteinExistence type="predicted"/>
<dbReference type="EMBL" id="CP020100">
    <property type="protein sequence ID" value="AQZ95291.1"/>
    <property type="molecule type" value="Genomic_DNA"/>
</dbReference>
<dbReference type="Gene3D" id="3.40.50.1010">
    <property type="entry name" value="5'-nuclease"/>
    <property type="match status" value="1"/>
</dbReference>
<gene>
    <name evidence="2" type="ORF">BVH74_11240</name>
</gene>
<dbReference type="SUPFAM" id="SSF88723">
    <property type="entry name" value="PIN domain-like"/>
    <property type="match status" value="1"/>
</dbReference>
<protein>
    <submittedName>
        <fullName evidence="2">VapC toxin family PIN domain ribonuclease</fullName>
    </submittedName>
</protein>
<feature type="domain" description="PIN" evidence="1">
    <location>
        <begin position="3"/>
        <end position="113"/>
    </location>
</feature>
<sequence length="124" mass="13575">MNVLVDTSVWVSHFKRANESLVSLLLQDRVLTHSMVIGELACGTPPSRQQTFTALSQLEPAVTATNDEVMALIDREQLFGLGCGWVDISLLASALITPACRLWTLDKRLAKLAARFEVGFPAGY</sequence>
<reference evidence="2 3" key="1">
    <citation type="submission" date="2017-03" db="EMBL/GenBank/DDBJ databases">
        <title>Complete genome sequence of the novel DNRA strain Pseudomonas sp. S-6-2 isolated from Chinese polluted river sediment. Journal of Biotechnology.</title>
        <authorList>
            <person name="Li J."/>
            <person name="Xiang F."/>
            <person name="Wang L."/>
            <person name="Xi L."/>
            <person name="Liu J."/>
        </authorList>
    </citation>
    <scope>NUCLEOTIDE SEQUENCE [LARGE SCALE GENOMIC DNA]</scope>
    <source>
        <strain evidence="2 3">S-6-2</strain>
    </source>
</reference>
<evidence type="ECO:0000259" key="1">
    <source>
        <dbReference type="Pfam" id="PF01850"/>
    </source>
</evidence>
<keyword evidence="3" id="KW-1185">Reference proteome</keyword>
<organism evidence="2 3">
    <name type="scientific">Halopseudomonas phragmitis</name>
    <dbReference type="NCBI Taxonomy" id="1931241"/>
    <lineage>
        <taxon>Bacteria</taxon>
        <taxon>Pseudomonadati</taxon>
        <taxon>Pseudomonadota</taxon>
        <taxon>Gammaproteobacteria</taxon>
        <taxon>Pseudomonadales</taxon>
        <taxon>Pseudomonadaceae</taxon>
        <taxon>Halopseudomonas</taxon>
    </lineage>
</organism>